<feature type="compositionally biased region" description="Basic residues" evidence="1">
    <location>
        <begin position="311"/>
        <end position="321"/>
    </location>
</feature>
<dbReference type="GO" id="GO:0005634">
    <property type="term" value="C:nucleus"/>
    <property type="evidence" value="ECO:0007669"/>
    <property type="project" value="InterPro"/>
</dbReference>
<dbReference type="EMBL" id="JANBOI010001798">
    <property type="protein sequence ID" value="KAJ1726073.1"/>
    <property type="molecule type" value="Genomic_DNA"/>
</dbReference>
<comment type="caution">
    <text evidence="3">The sequence shown here is derived from an EMBL/GenBank/DDBJ whole genome shotgun (WGS) entry which is preliminary data.</text>
</comment>
<organism evidence="3 4">
    <name type="scientific">Coemansia biformis</name>
    <dbReference type="NCBI Taxonomy" id="1286918"/>
    <lineage>
        <taxon>Eukaryota</taxon>
        <taxon>Fungi</taxon>
        <taxon>Fungi incertae sedis</taxon>
        <taxon>Zoopagomycota</taxon>
        <taxon>Kickxellomycotina</taxon>
        <taxon>Kickxellomycetes</taxon>
        <taxon>Kickxellales</taxon>
        <taxon>Kickxellaceae</taxon>
        <taxon>Coemansia</taxon>
    </lineage>
</organism>
<sequence>MARGARAQRKAAAPHAGLGSRAAGRGEAKLATRAAMWFDQPMFKGVGGIDLADVTDDDEDGGPGPGAGRAETATLGENGELRKRKRASREGHDAVSDGNESDSDDGFEVVSADEDGGDPNDVELRDAERQADYDLATPEAMTMVRDLVNRKTTKDELIDKHFNRYTFSDSHGLPQWFVDDEHQHSKPTLPISKEAVRMLREKLKALDARPIKKVAEAKARKKIRVAKRIAGVHRKAESVVASSDMSEAEKARSIDRMIKRATKAKPKEKVAVVVARHANRGVQGRPKGVKGRYKMVDPRMKKDLRAEKAREKRKKNKKGGR</sequence>
<evidence type="ECO:0000256" key="1">
    <source>
        <dbReference type="SAM" id="MobiDB-lite"/>
    </source>
</evidence>
<feature type="compositionally biased region" description="Basic and acidic residues" evidence="1">
    <location>
        <begin position="294"/>
        <end position="310"/>
    </location>
</feature>
<keyword evidence="4" id="KW-1185">Reference proteome</keyword>
<dbReference type="Pfam" id="PF07780">
    <property type="entry name" value="Spb1_C"/>
    <property type="match status" value="1"/>
</dbReference>
<evidence type="ECO:0000259" key="2">
    <source>
        <dbReference type="Pfam" id="PF07780"/>
    </source>
</evidence>
<feature type="compositionally biased region" description="Acidic residues" evidence="1">
    <location>
        <begin position="99"/>
        <end position="121"/>
    </location>
</feature>
<dbReference type="GO" id="GO:0008168">
    <property type="term" value="F:methyltransferase activity"/>
    <property type="evidence" value="ECO:0007669"/>
    <property type="project" value="UniProtKB-KW"/>
</dbReference>
<keyword evidence="3" id="KW-0489">Methyltransferase</keyword>
<evidence type="ECO:0000313" key="3">
    <source>
        <dbReference type="EMBL" id="KAJ1726073.1"/>
    </source>
</evidence>
<dbReference type="Proteomes" id="UP001143981">
    <property type="component" value="Unassembled WGS sequence"/>
</dbReference>
<reference evidence="3" key="1">
    <citation type="submission" date="2022-07" db="EMBL/GenBank/DDBJ databases">
        <title>Phylogenomic reconstructions and comparative analyses of Kickxellomycotina fungi.</title>
        <authorList>
            <person name="Reynolds N.K."/>
            <person name="Stajich J.E."/>
            <person name="Barry K."/>
            <person name="Grigoriev I.V."/>
            <person name="Crous P."/>
            <person name="Smith M.E."/>
        </authorList>
    </citation>
    <scope>NUCLEOTIDE SEQUENCE</scope>
    <source>
        <strain evidence="3">BCRC 34381</strain>
    </source>
</reference>
<keyword evidence="3" id="KW-0808">Transferase</keyword>
<dbReference type="InterPro" id="IPR012920">
    <property type="entry name" value="rRNA_MeTfrase_SPB1-like_C"/>
</dbReference>
<accession>A0A9W8CWA8</accession>
<feature type="domain" description="Ribosomal RNA methyltransferase SPB1-like C-terminal" evidence="2">
    <location>
        <begin position="101"/>
        <end position="312"/>
    </location>
</feature>
<feature type="compositionally biased region" description="Basic and acidic residues" evidence="1">
    <location>
        <begin position="122"/>
        <end position="132"/>
    </location>
</feature>
<proteinExistence type="predicted"/>
<dbReference type="GO" id="GO:0006364">
    <property type="term" value="P:rRNA processing"/>
    <property type="evidence" value="ECO:0007669"/>
    <property type="project" value="InterPro"/>
</dbReference>
<feature type="compositionally biased region" description="Low complexity" evidence="1">
    <location>
        <begin position="1"/>
        <end position="16"/>
    </location>
</feature>
<evidence type="ECO:0000313" key="4">
    <source>
        <dbReference type="Proteomes" id="UP001143981"/>
    </source>
</evidence>
<dbReference type="AlphaFoldDB" id="A0A9W8CWA8"/>
<gene>
    <name evidence="3" type="primary">SPB1_2</name>
    <name evidence="3" type="ORF">LPJ61_005437</name>
</gene>
<dbReference type="OrthoDB" id="1287559at2759"/>
<name>A0A9W8CWA8_9FUNG</name>
<protein>
    <submittedName>
        <fullName evidence="3">AdoMet-dependent rRNA methyltransferase spb1</fullName>
    </submittedName>
</protein>
<dbReference type="GO" id="GO:0032259">
    <property type="term" value="P:methylation"/>
    <property type="evidence" value="ECO:0007669"/>
    <property type="project" value="UniProtKB-KW"/>
</dbReference>
<feature type="region of interest" description="Disordered" evidence="1">
    <location>
        <begin position="276"/>
        <end position="321"/>
    </location>
</feature>
<feature type="region of interest" description="Disordered" evidence="1">
    <location>
        <begin position="1"/>
        <end position="26"/>
    </location>
</feature>
<feature type="region of interest" description="Disordered" evidence="1">
    <location>
        <begin position="49"/>
        <end position="132"/>
    </location>
</feature>